<evidence type="ECO:0000256" key="4">
    <source>
        <dbReference type="ARBA" id="ARBA00023136"/>
    </source>
</evidence>
<feature type="transmembrane region" description="Helical" evidence="6">
    <location>
        <begin position="457"/>
        <end position="480"/>
    </location>
</feature>
<keyword evidence="2 6" id="KW-0812">Transmembrane</keyword>
<dbReference type="SUPFAM" id="SSF103473">
    <property type="entry name" value="MFS general substrate transporter"/>
    <property type="match status" value="1"/>
</dbReference>
<feature type="transmembrane region" description="Helical" evidence="6">
    <location>
        <begin position="204"/>
        <end position="224"/>
    </location>
</feature>
<feature type="transmembrane region" description="Helical" evidence="6">
    <location>
        <begin position="75"/>
        <end position="94"/>
    </location>
</feature>
<organism evidence="7 8">
    <name type="scientific">Diplodia corticola</name>
    <dbReference type="NCBI Taxonomy" id="236234"/>
    <lineage>
        <taxon>Eukaryota</taxon>
        <taxon>Fungi</taxon>
        <taxon>Dikarya</taxon>
        <taxon>Ascomycota</taxon>
        <taxon>Pezizomycotina</taxon>
        <taxon>Dothideomycetes</taxon>
        <taxon>Dothideomycetes incertae sedis</taxon>
        <taxon>Botryosphaeriales</taxon>
        <taxon>Botryosphaeriaceae</taxon>
        <taxon>Diplodia</taxon>
    </lineage>
</organism>
<feature type="transmembrane region" description="Helical" evidence="6">
    <location>
        <begin position="492"/>
        <end position="513"/>
    </location>
</feature>
<feature type="compositionally biased region" description="Basic and acidic residues" evidence="5">
    <location>
        <begin position="328"/>
        <end position="338"/>
    </location>
</feature>
<dbReference type="InterPro" id="IPR011701">
    <property type="entry name" value="MFS"/>
</dbReference>
<name>A0A1J9R1H2_9PEZI</name>
<keyword evidence="3 6" id="KW-1133">Transmembrane helix</keyword>
<evidence type="ECO:0000256" key="6">
    <source>
        <dbReference type="SAM" id="Phobius"/>
    </source>
</evidence>
<dbReference type="PANTHER" id="PTHR21576">
    <property type="entry name" value="UNCHARACTERIZED NODULIN-LIKE PROTEIN"/>
    <property type="match status" value="1"/>
</dbReference>
<evidence type="ECO:0000313" key="8">
    <source>
        <dbReference type="Proteomes" id="UP000183809"/>
    </source>
</evidence>
<dbReference type="RefSeq" id="XP_020130724.1">
    <property type="nucleotide sequence ID" value="XM_020272939.1"/>
</dbReference>
<evidence type="ECO:0000256" key="2">
    <source>
        <dbReference type="ARBA" id="ARBA00022692"/>
    </source>
</evidence>
<feature type="transmembrane region" description="Helical" evidence="6">
    <location>
        <begin position="538"/>
        <end position="557"/>
    </location>
</feature>
<dbReference type="STRING" id="236234.A0A1J9R1H2"/>
<feature type="region of interest" description="Disordered" evidence="5">
    <location>
        <begin position="301"/>
        <end position="338"/>
    </location>
</feature>
<comment type="subcellular location">
    <subcellularLocation>
        <location evidence="1">Membrane</location>
        <topology evidence="1">Multi-pass membrane protein</topology>
    </subcellularLocation>
</comment>
<accession>A0A1J9R1H2</accession>
<dbReference type="GO" id="GO:0022857">
    <property type="term" value="F:transmembrane transporter activity"/>
    <property type="evidence" value="ECO:0007669"/>
    <property type="project" value="InterPro"/>
</dbReference>
<feature type="transmembrane region" description="Helical" evidence="6">
    <location>
        <begin position="352"/>
        <end position="371"/>
    </location>
</feature>
<evidence type="ECO:0000256" key="3">
    <source>
        <dbReference type="ARBA" id="ARBA00022989"/>
    </source>
</evidence>
<dbReference type="PANTHER" id="PTHR21576:SF158">
    <property type="entry name" value="RIBOSOMAL RNA-PROCESSING PROTEIN 12-LIKE CONSERVED DOMAIN-CONTAINING PROTEIN"/>
    <property type="match status" value="1"/>
</dbReference>
<dbReference type="OrthoDB" id="410267at2759"/>
<feature type="transmembrane region" description="Helical" evidence="6">
    <location>
        <begin position="431"/>
        <end position="451"/>
    </location>
</feature>
<comment type="caution">
    <text evidence="7">The sequence shown here is derived from an EMBL/GenBank/DDBJ whole genome shotgun (WGS) entry which is preliminary data.</text>
</comment>
<feature type="transmembrane region" description="Helical" evidence="6">
    <location>
        <begin position="236"/>
        <end position="258"/>
    </location>
</feature>
<keyword evidence="4 6" id="KW-0472">Membrane</keyword>
<dbReference type="Gene3D" id="1.20.1250.20">
    <property type="entry name" value="MFS general substrate transporter like domains"/>
    <property type="match status" value="2"/>
</dbReference>
<evidence type="ECO:0000256" key="5">
    <source>
        <dbReference type="SAM" id="MobiDB-lite"/>
    </source>
</evidence>
<dbReference type="GeneID" id="31013199"/>
<feature type="region of interest" description="Disordered" evidence="5">
    <location>
        <begin position="45"/>
        <end position="64"/>
    </location>
</feature>
<feature type="transmembrane region" description="Helical" evidence="6">
    <location>
        <begin position="141"/>
        <end position="157"/>
    </location>
</feature>
<dbReference type="EMBL" id="MNUE01000023">
    <property type="protein sequence ID" value="OJD34464.1"/>
    <property type="molecule type" value="Genomic_DNA"/>
</dbReference>
<dbReference type="Pfam" id="PF07690">
    <property type="entry name" value="MFS_1"/>
    <property type="match status" value="1"/>
</dbReference>
<sequence length="576" mass="61585">MATGWTKPCQDPPPTPATLPYQPPATLSSLSAHHVTRFNAPLSQTFLGRPESSDPGRPNMIHDPADERLHRKTRILSTVAAVVVALAAGTNYAYSAWAPQFADRLRLTATQSNLIGAAGNIGMYATGIPVGMLVDSKGPRPAAFLGAALLFLGYFPLQKAYDNGPGYMSVTTMSFLSFLTGVGSSSSSGAGLKTAALSWPHHRGTATAFPLSAFGLSAFFFTGISRLAFPGDTSSFLLLLSFATFAMVFIGSFFLHIVPGSTSYSALPVSEARPEQHHLHRTKSRSSVSSDKSYYSDAENEAPAAPINEASESSSLISEPGDIPSKPTSHDHGHDSHRPDISGVRLIRTLECWQLFTVLGLLTGIGLMTINNIGHDAQALWSHYDDSVSKGFIGSQQLAQVSIISIGSFLGRLASGIGSDALVKQLNMSRFWCLVASALIFTAAQFAAMKVENPTHLWMVSGLTGLGYGALFGVFPSIVADAFGVHVMTQNWGFMTLSPVISGNVFNLCYGSIFDAHSTPTDGGDRDCTEGLSCYRSAYGITFVSSILGVCLILWTMSHERAVKRQELQERNSHNA</sequence>
<keyword evidence="8" id="KW-1185">Reference proteome</keyword>
<evidence type="ECO:0000313" key="7">
    <source>
        <dbReference type="EMBL" id="OJD34464.1"/>
    </source>
</evidence>
<dbReference type="Proteomes" id="UP000183809">
    <property type="component" value="Unassembled WGS sequence"/>
</dbReference>
<dbReference type="GO" id="GO:0000329">
    <property type="term" value="C:fungal-type vacuole membrane"/>
    <property type="evidence" value="ECO:0007669"/>
    <property type="project" value="TreeGrafter"/>
</dbReference>
<dbReference type="AlphaFoldDB" id="A0A1J9R1H2"/>
<dbReference type="InterPro" id="IPR036259">
    <property type="entry name" value="MFS_trans_sf"/>
</dbReference>
<proteinExistence type="predicted"/>
<feature type="transmembrane region" description="Helical" evidence="6">
    <location>
        <begin position="114"/>
        <end position="134"/>
    </location>
</feature>
<reference evidence="7 8" key="1">
    <citation type="submission" date="2016-10" db="EMBL/GenBank/DDBJ databases">
        <title>Proteomics and genomics reveal pathogen-plant mechanisms compatible with a hemibiotrophic lifestyle of Diplodia corticola.</title>
        <authorList>
            <person name="Fernandes I."/>
            <person name="De Jonge R."/>
            <person name="Van De Peer Y."/>
            <person name="Devreese B."/>
            <person name="Alves A."/>
            <person name="Esteves A.C."/>
        </authorList>
    </citation>
    <scope>NUCLEOTIDE SEQUENCE [LARGE SCALE GENOMIC DNA]</scope>
    <source>
        <strain evidence="7 8">CBS 112549</strain>
    </source>
</reference>
<protein>
    <submittedName>
        <fullName evidence="7">Mfs transporter</fullName>
    </submittedName>
</protein>
<feature type="region of interest" description="Disordered" evidence="5">
    <location>
        <begin position="1"/>
        <end position="25"/>
    </location>
</feature>
<evidence type="ECO:0000256" key="1">
    <source>
        <dbReference type="ARBA" id="ARBA00004141"/>
    </source>
</evidence>
<gene>
    <name evidence="7" type="ORF">BKCO1_23000131</name>
</gene>
<feature type="compositionally biased region" description="Low complexity" evidence="5">
    <location>
        <begin position="301"/>
        <end position="315"/>
    </location>
</feature>
<feature type="compositionally biased region" description="Pro residues" evidence="5">
    <location>
        <begin position="10"/>
        <end position="23"/>
    </location>
</feature>